<name>A0A6J4TJS2_9BACT</name>
<proteinExistence type="predicted"/>
<sequence length="113" mass="11752">MTIAPGGRLPAHSHPGALVIFVEAGTWGYTALGGTAELTRAAVGGTPTPAEALPMGTEVILNPGDWLFVEDPQDDIRNAGEDEVVLWSAGLTRVGEPFTAFMEGMDMEATPAS</sequence>
<organism evidence="1">
    <name type="scientific">uncultured Thermomicrobiales bacterium</name>
    <dbReference type="NCBI Taxonomy" id="1645740"/>
    <lineage>
        <taxon>Bacteria</taxon>
        <taxon>Pseudomonadati</taxon>
        <taxon>Thermomicrobiota</taxon>
        <taxon>Thermomicrobia</taxon>
        <taxon>Thermomicrobiales</taxon>
        <taxon>environmental samples</taxon>
    </lineage>
</organism>
<dbReference type="Gene3D" id="2.60.120.10">
    <property type="entry name" value="Jelly Rolls"/>
    <property type="match status" value="1"/>
</dbReference>
<dbReference type="InterPro" id="IPR011051">
    <property type="entry name" value="RmlC_Cupin_sf"/>
</dbReference>
<dbReference type="SUPFAM" id="SSF51182">
    <property type="entry name" value="RmlC-like cupins"/>
    <property type="match status" value="1"/>
</dbReference>
<evidence type="ECO:0000313" key="1">
    <source>
        <dbReference type="EMBL" id="CAA9524381.1"/>
    </source>
</evidence>
<dbReference type="AlphaFoldDB" id="A0A6J4TJS2"/>
<dbReference type="EMBL" id="CADCWE010000022">
    <property type="protein sequence ID" value="CAA9524381.1"/>
    <property type="molecule type" value="Genomic_DNA"/>
</dbReference>
<reference evidence="1" key="1">
    <citation type="submission" date="2020-02" db="EMBL/GenBank/DDBJ databases">
        <authorList>
            <person name="Meier V. D."/>
        </authorList>
    </citation>
    <scope>NUCLEOTIDE SEQUENCE</scope>
    <source>
        <strain evidence="1">AVDCRST_MAG73</strain>
    </source>
</reference>
<protein>
    <recommendedName>
        <fullName evidence="2">Cupin 2 conserved barrel domain-containing protein</fullName>
    </recommendedName>
</protein>
<dbReference type="InterPro" id="IPR014710">
    <property type="entry name" value="RmlC-like_jellyroll"/>
</dbReference>
<gene>
    <name evidence="1" type="ORF">AVDCRST_MAG73-377</name>
</gene>
<evidence type="ECO:0008006" key="2">
    <source>
        <dbReference type="Google" id="ProtNLM"/>
    </source>
</evidence>
<accession>A0A6J4TJS2</accession>